<organism evidence="7 8">
    <name type="scientific">Cloacibacillus evryensis</name>
    <dbReference type="NCBI Taxonomy" id="508460"/>
    <lineage>
        <taxon>Bacteria</taxon>
        <taxon>Thermotogati</taxon>
        <taxon>Synergistota</taxon>
        <taxon>Synergistia</taxon>
        <taxon>Synergistales</taxon>
        <taxon>Synergistaceae</taxon>
        <taxon>Cloacibacillus</taxon>
    </lineage>
</organism>
<dbReference type="PROSITE" id="PS00671">
    <property type="entry name" value="D_2_HYDROXYACID_DH_3"/>
    <property type="match status" value="1"/>
</dbReference>
<proteinExistence type="inferred from homology"/>
<evidence type="ECO:0000256" key="2">
    <source>
        <dbReference type="ARBA" id="ARBA00023002"/>
    </source>
</evidence>
<dbReference type="AlphaFoldDB" id="A0AAW5JX56"/>
<dbReference type="EMBL" id="JANFYT010000002">
    <property type="protein sequence ID" value="MCQ4813125.1"/>
    <property type="molecule type" value="Genomic_DNA"/>
</dbReference>
<dbReference type="InterPro" id="IPR050418">
    <property type="entry name" value="D-iso_2-hydroxyacid_DH_PdxB"/>
</dbReference>
<reference evidence="7 8" key="1">
    <citation type="submission" date="2022-06" db="EMBL/GenBank/DDBJ databases">
        <title>Isolation of gut microbiota from human fecal samples.</title>
        <authorList>
            <person name="Pamer E.G."/>
            <person name="Barat B."/>
            <person name="Waligurski E."/>
            <person name="Medina S."/>
            <person name="Paddock L."/>
            <person name="Mostad J."/>
        </authorList>
    </citation>
    <scope>NUCLEOTIDE SEQUENCE [LARGE SCALE GENOMIC DNA]</scope>
    <source>
        <strain evidence="7 8">DFI.9.90</strain>
    </source>
</reference>
<dbReference type="Pfam" id="PF02826">
    <property type="entry name" value="2-Hacid_dh_C"/>
    <property type="match status" value="1"/>
</dbReference>
<dbReference type="PROSITE" id="PS00670">
    <property type="entry name" value="D_2_HYDROXYACID_DH_2"/>
    <property type="match status" value="1"/>
</dbReference>
<protein>
    <submittedName>
        <fullName evidence="7">C-terminal binding protein</fullName>
    </submittedName>
</protein>
<dbReference type="PANTHER" id="PTHR43761:SF1">
    <property type="entry name" value="D-ISOMER SPECIFIC 2-HYDROXYACID DEHYDROGENASE CATALYTIC DOMAIN-CONTAINING PROTEIN-RELATED"/>
    <property type="match status" value="1"/>
</dbReference>
<dbReference type="InterPro" id="IPR036291">
    <property type="entry name" value="NAD(P)-bd_dom_sf"/>
</dbReference>
<dbReference type="SUPFAM" id="SSF51735">
    <property type="entry name" value="NAD(P)-binding Rossmann-fold domains"/>
    <property type="match status" value="1"/>
</dbReference>
<feature type="domain" description="D-isomer specific 2-hydroxyacid dehydrogenase catalytic" evidence="5">
    <location>
        <begin position="18"/>
        <end position="319"/>
    </location>
</feature>
<feature type="domain" description="D-isomer specific 2-hydroxyacid dehydrogenase NAD-binding" evidence="6">
    <location>
        <begin position="110"/>
        <end position="285"/>
    </location>
</feature>
<gene>
    <name evidence="7" type="ORF">NE630_01650</name>
</gene>
<keyword evidence="2 4" id="KW-0560">Oxidoreductase</keyword>
<evidence type="ECO:0000259" key="6">
    <source>
        <dbReference type="Pfam" id="PF02826"/>
    </source>
</evidence>
<dbReference type="PANTHER" id="PTHR43761">
    <property type="entry name" value="D-ISOMER SPECIFIC 2-HYDROXYACID DEHYDROGENASE FAMILY PROTEIN (AFU_ORTHOLOGUE AFUA_1G13630)"/>
    <property type="match status" value="1"/>
</dbReference>
<dbReference type="GO" id="GO:0003714">
    <property type="term" value="F:transcription corepressor activity"/>
    <property type="evidence" value="ECO:0007669"/>
    <property type="project" value="InterPro"/>
</dbReference>
<dbReference type="SUPFAM" id="SSF52283">
    <property type="entry name" value="Formate/glycerate dehydrogenase catalytic domain-like"/>
    <property type="match status" value="1"/>
</dbReference>
<dbReference type="GeneID" id="95757023"/>
<evidence type="ECO:0000256" key="3">
    <source>
        <dbReference type="ARBA" id="ARBA00023027"/>
    </source>
</evidence>
<comment type="caution">
    <text evidence="7">The sequence shown here is derived from an EMBL/GenBank/DDBJ whole genome shotgun (WGS) entry which is preliminary data.</text>
</comment>
<dbReference type="InterPro" id="IPR006139">
    <property type="entry name" value="D-isomer_2_OHA_DH_cat_dom"/>
</dbReference>
<name>A0AAW5JX56_9BACT</name>
<evidence type="ECO:0000256" key="4">
    <source>
        <dbReference type="RuleBase" id="RU003719"/>
    </source>
</evidence>
<dbReference type="InterPro" id="IPR006140">
    <property type="entry name" value="D-isomer_DH_NAD-bd"/>
</dbReference>
<accession>A0AAW5JX56</accession>
<dbReference type="Pfam" id="PF00389">
    <property type="entry name" value="2-Hacid_dh"/>
    <property type="match status" value="1"/>
</dbReference>
<dbReference type="RefSeq" id="WP_034443856.1">
    <property type="nucleotide sequence ID" value="NZ_CAJLEK010000014.1"/>
</dbReference>
<dbReference type="InterPro" id="IPR029753">
    <property type="entry name" value="D-isomer_DH_CS"/>
</dbReference>
<dbReference type="GO" id="GO:0051287">
    <property type="term" value="F:NAD binding"/>
    <property type="evidence" value="ECO:0007669"/>
    <property type="project" value="InterPro"/>
</dbReference>
<dbReference type="CDD" id="cd05299">
    <property type="entry name" value="CtBP_dh"/>
    <property type="match status" value="1"/>
</dbReference>
<evidence type="ECO:0000313" key="8">
    <source>
        <dbReference type="Proteomes" id="UP001205919"/>
    </source>
</evidence>
<sequence length="325" mass="35584">MAKYKVFVTDTLWPDLEIERKILAEADAEIFLAAGGTPKEICMEGMDCDAVIVNQNPMTRENLAILEKCKILVRLGVGVNEVDVAAATDQGIIVCNVPDYCQSETADHTMALVLGISRKMHILSNQTKNGGWDSSVASNVPRNYGKIFAILGCGNTGRMVAERAQAFGMRVIAHDPYIPDSIFKSNDIKKYDSVEELLRAADFVSLHLPLTPNTEEIINAKTLAYMKPTAYLINISRGGLINEDDLYDALINERIAGAGLDVLCKEPPVGINKLAALQNVIVTPRAAWISEEALPELRTKSAQEIALFFKGQTPCYVVNKTLLAE</sequence>
<keyword evidence="8" id="KW-1185">Reference proteome</keyword>
<evidence type="ECO:0000259" key="5">
    <source>
        <dbReference type="Pfam" id="PF00389"/>
    </source>
</evidence>
<dbReference type="Proteomes" id="UP001205919">
    <property type="component" value="Unassembled WGS sequence"/>
</dbReference>
<dbReference type="Gene3D" id="3.40.50.720">
    <property type="entry name" value="NAD(P)-binding Rossmann-like Domain"/>
    <property type="match status" value="2"/>
</dbReference>
<dbReference type="InterPro" id="IPR043322">
    <property type="entry name" value="CtBP"/>
</dbReference>
<evidence type="ECO:0000313" key="7">
    <source>
        <dbReference type="EMBL" id="MCQ4813125.1"/>
    </source>
</evidence>
<evidence type="ECO:0000256" key="1">
    <source>
        <dbReference type="ARBA" id="ARBA00005854"/>
    </source>
</evidence>
<comment type="similarity">
    <text evidence="1 4">Belongs to the D-isomer specific 2-hydroxyacid dehydrogenase family.</text>
</comment>
<keyword evidence="3" id="KW-0520">NAD</keyword>
<dbReference type="GO" id="GO:0016616">
    <property type="term" value="F:oxidoreductase activity, acting on the CH-OH group of donors, NAD or NADP as acceptor"/>
    <property type="evidence" value="ECO:0007669"/>
    <property type="project" value="InterPro"/>
</dbReference>